<gene>
    <name evidence="1" type="ORF">EI291_03875</name>
</gene>
<evidence type="ECO:0000313" key="2">
    <source>
        <dbReference type="Proteomes" id="UP000273500"/>
    </source>
</evidence>
<dbReference type="RefSeq" id="WP_125418143.1">
    <property type="nucleotide sequence ID" value="NZ_RWIT01000001.1"/>
</dbReference>
<organism evidence="1 2">
    <name type="scientific">Hymenobacter rigui</name>
    <dbReference type="NCBI Taxonomy" id="334424"/>
    <lineage>
        <taxon>Bacteria</taxon>
        <taxon>Pseudomonadati</taxon>
        <taxon>Bacteroidota</taxon>
        <taxon>Cytophagia</taxon>
        <taxon>Cytophagales</taxon>
        <taxon>Hymenobacteraceae</taxon>
        <taxon>Hymenobacter</taxon>
    </lineage>
</organism>
<reference evidence="1 2" key="1">
    <citation type="submission" date="2018-12" db="EMBL/GenBank/DDBJ databases">
        <authorList>
            <person name="Feng G."/>
            <person name="Zhu H."/>
        </authorList>
    </citation>
    <scope>NUCLEOTIDE SEQUENCE [LARGE SCALE GENOMIC DNA]</scope>
    <source>
        <strain evidence="1 2">KCTC 12533</strain>
    </source>
</reference>
<dbReference type="OrthoDB" id="797474at2"/>
<sequence>MTILLENPPQFRWQTDLGRLLPALRPQVEELSWIISNLQCLHLGENIPMVAGWEDQMKHYYSYAVVPGKTLYEAMVGKDIQVVWGVFCGVSGEVPNLSNEEVPYADGNGELWTKPESFQLAASEIEVVCFDSDITLIKFRDEKLGYRFLEVFPDGQILRNLLDA</sequence>
<protein>
    <submittedName>
        <fullName evidence="1">Uncharacterized protein</fullName>
    </submittedName>
</protein>
<dbReference type="Proteomes" id="UP000273500">
    <property type="component" value="Unassembled WGS sequence"/>
</dbReference>
<dbReference type="AlphaFoldDB" id="A0A3R9N946"/>
<proteinExistence type="predicted"/>
<comment type="caution">
    <text evidence="1">The sequence shown here is derived from an EMBL/GenBank/DDBJ whole genome shotgun (WGS) entry which is preliminary data.</text>
</comment>
<dbReference type="EMBL" id="RWIT01000001">
    <property type="protein sequence ID" value="RSK51457.1"/>
    <property type="molecule type" value="Genomic_DNA"/>
</dbReference>
<keyword evidence="2" id="KW-1185">Reference proteome</keyword>
<evidence type="ECO:0000313" key="1">
    <source>
        <dbReference type="EMBL" id="RSK51457.1"/>
    </source>
</evidence>
<accession>A0A3R9N946</accession>
<name>A0A3R9N946_9BACT</name>